<name>A0A8S1X8R6_PAROT</name>
<evidence type="ECO:0000256" key="1">
    <source>
        <dbReference type="SAM" id="MobiDB-lite"/>
    </source>
</evidence>
<keyword evidence="4" id="KW-1185">Reference proteome</keyword>
<feature type="region of interest" description="Disordered" evidence="1">
    <location>
        <begin position="104"/>
        <end position="137"/>
    </location>
</feature>
<organism evidence="3 4">
    <name type="scientific">Paramecium octaurelia</name>
    <dbReference type="NCBI Taxonomy" id="43137"/>
    <lineage>
        <taxon>Eukaryota</taxon>
        <taxon>Sar</taxon>
        <taxon>Alveolata</taxon>
        <taxon>Ciliophora</taxon>
        <taxon>Intramacronucleata</taxon>
        <taxon>Oligohymenophorea</taxon>
        <taxon>Peniculida</taxon>
        <taxon>Parameciidae</taxon>
        <taxon>Paramecium</taxon>
    </lineage>
</organism>
<keyword evidence="2" id="KW-0812">Transmembrane</keyword>
<dbReference type="AlphaFoldDB" id="A0A8S1X8R6"/>
<evidence type="ECO:0000256" key="2">
    <source>
        <dbReference type="SAM" id="Phobius"/>
    </source>
</evidence>
<accession>A0A8S1X8R6</accession>
<feature type="compositionally biased region" description="Polar residues" evidence="1">
    <location>
        <begin position="112"/>
        <end position="132"/>
    </location>
</feature>
<comment type="caution">
    <text evidence="3">The sequence shown here is derived from an EMBL/GenBank/DDBJ whole genome shotgun (WGS) entry which is preliminary data.</text>
</comment>
<gene>
    <name evidence="3" type="ORF">POCTA_138.1.T1140093</name>
</gene>
<evidence type="ECO:0000313" key="4">
    <source>
        <dbReference type="Proteomes" id="UP000683925"/>
    </source>
</evidence>
<sequence length="250" mass="29823">MQEKINEELFQGQSATFLSYYLTQSLPDLLRLIQDPSQGLRRSLQTYSNVGQEKVKNFLKQHKRYLSRMGLITQQPDDFQSWFEFQEKKGIGKILKDTRENIDKPGVKSKFENQQQQPLGSKKAQVQAQSRNNKWEKNDKRRAFSNTVFGLYTKSKITQEHQILQSPYTTPTFQIQFMIKILFLNINGGRLYQFYGYQLIIQYHLTLIILRFIFLIPFYYTKLTINALRYLQFHLKQEDVYKNKVCKNLY</sequence>
<dbReference type="Proteomes" id="UP000683925">
    <property type="component" value="Unassembled WGS sequence"/>
</dbReference>
<protein>
    <submittedName>
        <fullName evidence="3">Uncharacterized protein</fullName>
    </submittedName>
</protein>
<feature type="transmembrane region" description="Helical" evidence="2">
    <location>
        <begin position="200"/>
        <end position="220"/>
    </location>
</feature>
<reference evidence="3" key="1">
    <citation type="submission" date="2021-01" db="EMBL/GenBank/DDBJ databases">
        <authorList>
            <consortium name="Genoscope - CEA"/>
            <person name="William W."/>
        </authorList>
    </citation>
    <scope>NUCLEOTIDE SEQUENCE</scope>
</reference>
<evidence type="ECO:0000313" key="3">
    <source>
        <dbReference type="EMBL" id="CAD8197401.1"/>
    </source>
</evidence>
<keyword evidence="2" id="KW-1133">Transmembrane helix</keyword>
<keyword evidence="2" id="KW-0472">Membrane</keyword>
<proteinExistence type="predicted"/>
<dbReference type="EMBL" id="CAJJDP010000114">
    <property type="protein sequence ID" value="CAD8197401.1"/>
    <property type="molecule type" value="Genomic_DNA"/>
</dbReference>